<keyword evidence="4" id="KW-0418">Kinase</keyword>
<keyword evidence="2" id="KW-0677">Repeat</keyword>
<evidence type="ECO:0000256" key="8">
    <source>
        <dbReference type="SAM" id="MobiDB-lite"/>
    </source>
</evidence>
<sequence length="731" mass="79592">MDATGIFWDNDSLAALLAKEVKADLLILLSDVEGLYTGPPSEPGSELIHTYIEEKHKDGITFGDKSKVGRGGMTAKVEAALSAANGGVPVIITSGFAAENITKVRRGVRVGTLFQKTTSMDRPESIAVKYEPMTVDSPSSSSAIARPPKLVVLADLNFNPPETDDLDSSIQIPTPPITRLTSEEINQDGGLLTCKEVEPGEVEAKRISKVGKCRSRSKIEPSSDCGVDADGDQSNQGVPASREEKISNLKMGLVHVARKMPKNAHAHFILGLMYQRLGQPQKAIPEYEKAEEILLACEPEIARPELLLLVQIHHGQCLLLDGFGDTDSVKELEGEELEEILSKLKDSMKLDVRQAAVWNTLGLMLLKAGCLVSAISVLSSLLALVPDNYDCLTNLGVAYLQSGDLELSAKCFQDLVLKDHNHPAALMNYAAELLCKHSSTVAGAGANGGASASEDQKAPMNVAKECLLAALRTDPKSSHAWVNLANSYYMMGDHRSSSKCLEKAAKLDPNCMATRYAVAVQRIKDVERSQDASDQLSWAGNEMASMEERAVYSLKQSVTEDPEDAVRWHQLGLHSLCSQQYKLSQKYLKAAVGRSRECSYAWSNLGISLQLSDEQSEAEEVYKRALAVSTGDEAHTIFSNLGNLYRQKKQYELSKAMFSKALDLKPGYAPAYNNLGLVFVAEGRWEEAKFCFEKALEADSLLDSAQSNLLKATTMSRLCTCFSSSTVVRDS</sequence>
<dbReference type="InterPro" id="IPR019797">
    <property type="entry name" value="Glutamate_5-kinase_CS"/>
</dbReference>
<dbReference type="Gramene" id="KFK28034">
    <property type="protein sequence ID" value="KFK28034"/>
    <property type="gene ID" value="AALP_AA8G463200"/>
</dbReference>
<evidence type="ECO:0000256" key="3">
    <source>
        <dbReference type="ARBA" id="ARBA00022741"/>
    </source>
</evidence>
<dbReference type="SUPFAM" id="SSF48452">
    <property type="entry name" value="TPR-like"/>
    <property type="match status" value="2"/>
</dbReference>
<dbReference type="AlphaFoldDB" id="A0A087GDT2"/>
<evidence type="ECO:0000256" key="2">
    <source>
        <dbReference type="ARBA" id="ARBA00022737"/>
    </source>
</evidence>
<dbReference type="Gene3D" id="3.40.1160.10">
    <property type="entry name" value="Acetylglutamate kinase-like"/>
    <property type="match status" value="1"/>
</dbReference>
<dbReference type="InterPro" id="IPR001057">
    <property type="entry name" value="Glu/AcGlu_kinase"/>
</dbReference>
<accession>A0A087GDT2</accession>
<organism evidence="10 11">
    <name type="scientific">Arabis alpina</name>
    <name type="common">Alpine rock-cress</name>
    <dbReference type="NCBI Taxonomy" id="50452"/>
    <lineage>
        <taxon>Eukaryota</taxon>
        <taxon>Viridiplantae</taxon>
        <taxon>Streptophyta</taxon>
        <taxon>Embryophyta</taxon>
        <taxon>Tracheophyta</taxon>
        <taxon>Spermatophyta</taxon>
        <taxon>Magnoliopsida</taxon>
        <taxon>eudicotyledons</taxon>
        <taxon>Gunneridae</taxon>
        <taxon>Pentapetalae</taxon>
        <taxon>rosids</taxon>
        <taxon>malvids</taxon>
        <taxon>Brassicales</taxon>
        <taxon>Brassicaceae</taxon>
        <taxon>Arabideae</taxon>
        <taxon>Arabis</taxon>
    </lineage>
</organism>
<protein>
    <recommendedName>
        <fullName evidence="9">Aspartate/glutamate/uridylate kinase domain-containing protein</fullName>
    </recommendedName>
</protein>
<dbReference type="SUPFAM" id="SSF53633">
    <property type="entry name" value="Carbamate kinase-like"/>
    <property type="match status" value="1"/>
</dbReference>
<keyword evidence="1" id="KW-0808">Transferase</keyword>
<dbReference type="eggNOG" id="KOG1124">
    <property type="taxonomic scope" value="Eukaryota"/>
</dbReference>
<dbReference type="PANTHER" id="PTHR45523">
    <property type="entry name" value="TETRATRICOPEPTIDE REPEAT (TPR)-CONTAINING PROTEIN-RELATED"/>
    <property type="match status" value="1"/>
</dbReference>
<dbReference type="OrthoDB" id="9991317at2759"/>
<evidence type="ECO:0000256" key="4">
    <source>
        <dbReference type="ARBA" id="ARBA00022777"/>
    </source>
</evidence>
<proteinExistence type="predicted"/>
<keyword evidence="6" id="KW-0067">ATP-binding</keyword>
<evidence type="ECO:0000256" key="7">
    <source>
        <dbReference type="PROSITE-ProRule" id="PRU00339"/>
    </source>
</evidence>
<dbReference type="Pfam" id="PF14559">
    <property type="entry name" value="TPR_19"/>
    <property type="match status" value="1"/>
</dbReference>
<dbReference type="GO" id="GO:0009084">
    <property type="term" value="P:glutamine family amino acid biosynthetic process"/>
    <property type="evidence" value="ECO:0007669"/>
    <property type="project" value="UniProtKB-ARBA"/>
</dbReference>
<dbReference type="InterPro" id="IPR011990">
    <property type="entry name" value="TPR-like_helical_dom_sf"/>
</dbReference>
<dbReference type="SMART" id="SM00028">
    <property type="entry name" value="TPR"/>
    <property type="match status" value="8"/>
</dbReference>
<dbReference type="PROSITE" id="PS00902">
    <property type="entry name" value="GLUTAMATE_5_KINASE"/>
    <property type="match status" value="1"/>
</dbReference>
<dbReference type="PRINTS" id="PR00474">
    <property type="entry name" value="GLU5KINASE"/>
</dbReference>
<evidence type="ECO:0000313" key="10">
    <source>
        <dbReference type="EMBL" id="KFK28034.1"/>
    </source>
</evidence>
<dbReference type="Pfam" id="PF13181">
    <property type="entry name" value="TPR_8"/>
    <property type="match status" value="1"/>
</dbReference>
<dbReference type="PROSITE" id="PS50005">
    <property type="entry name" value="TPR"/>
    <property type="match status" value="4"/>
</dbReference>
<evidence type="ECO:0000256" key="6">
    <source>
        <dbReference type="ARBA" id="ARBA00022840"/>
    </source>
</evidence>
<feature type="domain" description="Aspartate/glutamate/uridylate kinase" evidence="9">
    <location>
        <begin position="2"/>
        <end position="94"/>
    </location>
</feature>
<dbReference type="Proteomes" id="UP000029120">
    <property type="component" value="Chromosome 8"/>
</dbReference>
<feature type="repeat" description="TPR" evidence="7">
    <location>
        <begin position="478"/>
        <end position="511"/>
    </location>
</feature>
<dbReference type="Pfam" id="PF00696">
    <property type="entry name" value="AA_kinase"/>
    <property type="match status" value="1"/>
</dbReference>
<evidence type="ECO:0000259" key="9">
    <source>
        <dbReference type="Pfam" id="PF00696"/>
    </source>
</evidence>
<dbReference type="InterPro" id="IPR001048">
    <property type="entry name" value="Asp/Glu/Uridylate_kinase"/>
</dbReference>
<reference evidence="11" key="1">
    <citation type="journal article" date="2015" name="Nat. Plants">
        <title>Genome expansion of Arabis alpina linked with retrotransposition and reduced symmetric DNA methylation.</title>
        <authorList>
            <person name="Willing E.M."/>
            <person name="Rawat V."/>
            <person name="Mandakova T."/>
            <person name="Maumus F."/>
            <person name="James G.V."/>
            <person name="Nordstroem K.J."/>
            <person name="Becker C."/>
            <person name="Warthmann N."/>
            <person name="Chica C."/>
            <person name="Szarzynska B."/>
            <person name="Zytnicki M."/>
            <person name="Albani M.C."/>
            <person name="Kiefer C."/>
            <person name="Bergonzi S."/>
            <person name="Castaings L."/>
            <person name="Mateos J.L."/>
            <person name="Berns M.C."/>
            <person name="Bujdoso N."/>
            <person name="Piofczyk T."/>
            <person name="de Lorenzo L."/>
            <person name="Barrero-Sicilia C."/>
            <person name="Mateos I."/>
            <person name="Piednoel M."/>
            <person name="Hagmann J."/>
            <person name="Chen-Min-Tao R."/>
            <person name="Iglesias-Fernandez R."/>
            <person name="Schuster S.C."/>
            <person name="Alonso-Blanco C."/>
            <person name="Roudier F."/>
            <person name="Carbonero P."/>
            <person name="Paz-Ares J."/>
            <person name="Davis S.J."/>
            <person name="Pecinka A."/>
            <person name="Quesneville H."/>
            <person name="Colot V."/>
            <person name="Lysak M.A."/>
            <person name="Weigel D."/>
            <person name="Coupland G."/>
            <person name="Schneeberger K."/>
        </authorList>
    </citation>
    <scope>NUCLEOTIDE SEQUENCE [LARGE SCALE GENOMIC DNA]</scope>
    <source>
        <strain evidence="11">cv. Pajares</strain>
    </source>
</reference>
<dbReference type="PANTHER" id="PTHR45523:SF1">
    <property type="entry name" value="TETRATRICOPEPTIDE REPEAT (TPR)-CONTAINING PROTEIN"/>
    <property type="match status" value="1"/>
</dbReference>
<dbReference type="InterPro" id="IPR013105">
    <property type="entry name" value="TPR_2"/>
</dbReference>
<dbReference type="EMBL" id="CM002876">
    <property type="protein sequence ID" value="KFK28034.1"/>
    <property type="molecule type" value="Genomic_DNA"/>
</dbReference>
<evidence type="ECO:0000256" key="5">
    <source>
        <dbReference type="ARBA" id="ARBA00022803"/>
    </source>
</evidence>
<feature type="repeat" description="TPR" evidence="7">
    <location>
        <begin position="669"/>
        <end position="702"/>
    </location>
</feature>
<feature type="repeat" description="TPR" evidence="7">
    <location>
        <begin position="635"/>
        <end position="668"/>
    </location>
</feature>
<keyword evidence="11" id="KW-1185">Reference proteome</keyword>
<dbReference type="Pfam" id="PF07719">
    <property type="entry name" value="TPR_2"/>
    <property type="match status" value="1"/>
</dbReference>
<name>A0A087GDT2_ARAAL</name>
<evidence type="ECO:0000313" key="11">
    <source>
        <dbReference type="Proteomes" id="UP000029120"/>
    </source>
</evidence>
<keyword evidence="3" id="KW-0547">Nucleotide-binding</keyword>
<evidence type="ECO:0000256" key="1">
    <source>
        <dbReference type="ARBA" id="ARBA00022679"/>
    </source>
</evidence>
<dbReference type="GO" id="GO:0005524">
    <property type="term" value="F:ATP binding"/>
    <property type="evidence" value="ECO:0007669"/>
    <property type="project" value="UniProtKB-KW"/>
</dbReference>
<dbReference type="OMA" id="MSTRYAI"/>
<dbReference type="GO" id="GO:0004349">
    <property type="term" value="F:glutamate 5-kinase activity"/>
    <property type="evidence" value="ECO:0007669"/>
    <property type="project" value="InterPro"/>
</dbReference>
<dbReference type="Pfam" id="PF13424">
    <property type="entry name" value="TPR_12"/>
    <property type="match status" value="1"/>
</dbReference>
<dbReference type="InterPro" id="IPR036393">
    <property type="entry name" value="AceGlu_kinase-like_sf"/>
</dbReference>
<feature type="repeat" description="TPR" evidence="7">
    <location>
        <begin position="599"/>
        <end position="632"/>
    </location>
</feature>
<dbReference type="Gene3D" id="1.25.40.10">
    <property type="entry name" value="Tetratricopeptide repeat domain"/>
    <property type="match status" value="4"/>
</dbReference>
<keyword evidence="5 7" id="KW-0802">TPR repeat</keyword>
<feature type="region of interest" description="Disordered" evidence="8">
    <location>
        <begin position="219"/>
        <end position="241"/>
    </location>
</feature>
<dbReference type="eggNOG" id="KOG1154">
    <property type="taxonomic scope" value="Eukaryota"/>
</dbReference>
<gene>
    <name evidence="10" type="ordered locus">AALP_Aa8g463200</name>
</gene>
<dbReference type="InterPro" id="IPR019734">
    <property type="entry name" value="TPR_rpt"/>
</dbReference>